<dbReference type="CDD" id="cd01392">
    <property type="entry name" value="HTH_LacI"/>
    <property type="match status" value="1"/>
</dbReference>
<dbReference type="InterPro" id="IPR010982">
    <property type="entry name" value="Lambda_DNA-bd_dom_sf"/>
</dbReference>
<dbReference type="InterPro" id="IPR046335">
    <property type="entry name" value="LacI/GalR-like_sensor"/>
</dbReference>
<reference evidence="5 6" key="1">
    <citation type="submission" date="2019-10" db="EMBL/GenBank/DDBJ databases">
        <title>The completed genome of Lactobacillus harbinensis M1.</title>
        <authorList>
            <person name="Zheng Y."/>
        </authorList>
    </citation>
    <scope>NUCLEOTIDE SEQUENCE [LARGE SCALE GENOMIC DNA]</scope>
    <source>
        <strain evidence="5 6">M1</strain>
    </source>
</reference>
<dbReference type="GO" id="GO:0003700">
    <property type="term" value="F:DNA-binding transcription factor activity"/>
    <property type="evidence" value="ECO:0007669"/>
    <property type="project" value="TreeGrafter"/>
</dbReference>
<dbReference type="PROSITE" id="PS50932">
    <property type="entry name" value="HTH_LACI_2"/>
    <property type="match status" value="1"/>
</dbReference>
<dbReference type="Gene3D" id="1.10.260.40">
    <property type="entry name" value="lambda repressor-like DNA-binding domains"/>
    <property type="match status" value="1"/>
</dbReference>
<evidence type="ECO:0000313" key="5">
    <source>
        <dbReference type="EMBL" id="QFR24330.1"/>
    </source>
</evidence>
<dbReference type="SUPFAM" id="SSF53822">
    <property type="entry name" value="Periplasmic binding protein-like I"/>
    <property type="match status" value="1"/>
</dbReference>
<keyword evidence="1" id="KW-0805">Transcription regulation</keyword>
<dbReference type="GO" id="GO:0000976">
    <property type="term" value="F:transcription cis-regulatory region binding"/>
    <property type="evidence" value="ECO:0007669"/>
    <property type="project" value="TreeGrafter"/>
</dbReference>
<name>A0A5P8M752_9LACO</name>
<sequence>MTATIFDIARLAQTSKSTVSRVISGKGYVSQAKRQAILAAIDTLHYVPSQAARNMRRQQTHIIGFLISDYFQLAGEFLTAFGKAADAQGYHVNVYFTQTAERELTVLNGLMDHSLDAAFLLTRLNHWVRLTPYAQFGPLATWQRVDSPVIYSSYVDHYPLYMQLLRRLAAQGYRRIGSVFTGTRHANTQAKLQALKDFQAEDPAVDTSWVQYHEGQHGAGSQAADVWLTTPQRPDAVICFSDYVAAAFIAHLREAAIRVPQDVAVVGMDNSEISRLMGITTVDLHIEAQAENDFAYLYNRLNEPQQPMKPVVPKIIERQTTNY</sequence>
<accession>A0A5P8M752</accession>
<evidence type="ECO:0000313" key="6">
    <source>
        <dbReference type="Proteomes" id="UP000326779"/>
    </source>
</evidence>
<gene>
    <name evidence="5" type="ORF">D1010_13620</name>
</gene>
<dbReference type="InterPro" id="IPR000843">
    <property type="entry name" value="HTH_LacI"/>
</dbReference>
<evidence type="ECO:0000256" key="2">
    <source>
        <dbReference type="ARBA" id="ARBA00023125"/>
    </source>
</evidence>
<dbReference type="Pfam" id="PF13377">
    <property type="entry name" value="Peripla_BP_3"/>
    <property type="match status" value="1"/>
</dbReference>
<feature type="domain" description="HTH lacI-type" evidence="4">
    <location>
        <begin position="3"/>
        <end position="57"/>
    </location>
</feature>
<protein>
    <submittedName>
        <fullName evidence="5">LacI family DNA-binding transcriptional regulator</fullName>
    </submittedName>
</protein>
<dbReference type="SUPFAM" id="SSF47413">
    <property type="entry name" value="lambda repressor-like DNA-binding domains"/>
    <property type="match status" value="1"/>
</dbReference>
<evidence type="ECO:0000259" key="4">
    <source>
        <dbReference type="PROSITE" id="PS50932"/>
    </source>
</evidence>
<dbReference type="Pfam" id="PF00356">
    <property type="entry name" value="LacI"/>
    <property type="match status" value="1"/>
</dbReference>
<keyword evidence="3" id="KW-0804">Transcription</keyword>
<dbReference type="PANTHER" id="PTHR30146:SF105">
    <property type="entry name" value="CATABOLITE CONTROL PROTEIN B"/>
    <property type="match status" value="1"/>
</dbReference>
<dbReference type="Proteomes" id="UP000326779">
    <property type="component" value="Chromosome"/>
</dbReference>
<evidence type="ECO:0000256" key="3">
    <source>
        <dbReference type="ARBA" id="ARBA00023163"/>
    </source>
</evidence>
<dbReference type="Gene3D" id="3.40.50.2300">
    <property type="match status" value="2"/>
</dbReference>
<dbReference type="AlphaFoldDB" id="A0A5P8M752"/>
<dbReference type="EMBL" id="CP045143">
    <property type="protein sequence ID" value="QFR24330.1"/>
    <property type="molecule type" value="Genomic_DNA"/>
</dbReference>
<dbReference type="KEGG" id="lhb:D1010_13620"/>
<proteinExistence type="predicted"/>
<organism evidence="5 6">
    <name type="scientific">Schleiferilactobacillus harbinensis</name>
    <dbReference type="NCBI Taxonomy" id="304207"/>
    <lineage>
        <taxon>Bacteria</taxon>
        <taxon>Bacillati</taxon>
        <taxon>Bacillota</taxon>
        <taxon>Bacilli</taxon>
        <taxon>Lactobacillales</taxon>
        <taxon>Lactobacillaceae</taxon>
        <taxon>Schleiferilactobacillus</taxon>
    </lineage>
</organism>
<dbReference type="InterPro" id="IPR028082">
    <property type="entry name" value="Peripla_BP_I"/>
</dbReference>
<dbReference type="SMART" id="SM00354">
    <property type="entry name" value="HTH_LACI"/>
    <property type="match status" value="1"/>
</dbReference>
<dbReference type="PANTHER" id="PTHR30146">
    <property type="entry name" value="LACI-RELATED TRANSCRIPTIONAL REPRESSOR"/>
    <property type="match status" value="1"/>
</dbReference>
<evidence type="ECO:0000256" key="1">
    <source>
        <dbReference type="ARBA" id="ARBA00023015"/>
    </source>
</evidence>
<keyword evidence="2 5" id="KW-0238">DNA-binding</keyword>